<dbReference type="GO" id="GO:0008409">
    <property type="term" value="F:5'-3' exonuclease activity"/>
    <property type="evidence" value="ECO:0007669"/>
    <property type="project" value="InterPro"/>
</dbReference>
<dbReference type="EMBL" id="CABO01000026">
    <property type="protein sequence ID" value="CBI01854.1"/>
    <property type="molecule type" value="Genomic_DNA"/>
</dbReference>
<dbReference type="SUPFAM" id="SSF56672">
    <property type="entry name" value="DNA/RNA polymerases"/>
    <property type="match status" value="1"/>
</dbReference>
<dbReference type="InterPro" id="IPR019760">
    <property type="entry name" value="DNA-dir_DNA_pol_A_CS"/>
</dbReference>
<dbReference type="EC" id="2.7.7.7" evidence="2"/>
<dbReference type="Gene3D" id="3.40.50.1010">
    <property type="entry name" value="5'-nuclease"/>
    <property type="match status" value="1"/>
</dbReference>
<evidence type="ECO:0000259" key="11">
    <source>
        <dbReference type="SMART" id="SM00475"/>
    </source>
</evidence>
<dbReference type="GO" id="GO:0006261">
    <property type="term" value="P:DNA-templated DNA replication"/>
    <property type="evidence" value="ECO:0007669"/>
    <property type="project" value="InterPro"/>
</dbReference>
<comment type="similarity">
    <text evidence="1">Belongs to the DNA polymerase type-A family.</text>
</comment>
<dbReference type="InterPro" id="IPR008918">
    <property type="entry name" value="HhH2"/>
</dbReference>
<dbReference type="InterPro" id="IPR002421">
    <property type="entry name" value="5-3_exonuclease"/>
</dbReference>
<dbReference type="InterPro" id="IPR020046">
    <property type="entry name" value="5-3_exonucl_a-hlix_arch_N"/>
</dbReference>
<dbReference type="InterPro" id="IPR036279">
    <property type="entry name" value="5-3_exonuclease_C_sf"/>
</dbReference>
<dbReference type="Pfam" id="PF00476">
    <property type="entry name" value="DNA_pol_A"/>
    <property type="match status" value="1"/>
</dbReference>
<dbReference type="FunFam" id="1.10.150.20:FF:000003">
    <property type="entry name" value="DNA polymerase I"/>
    <property type="match status" value="1"/>
</dbReference>
<dbReference type="InterPro" id="IPR001098">
    <property type="entry name" value="DNA-dir_DNA_pol_A_palm_dom"/>
</dbReference>
<dbReference type="SUPFAM" id="SSF53098">
    <property type="entry name" value="Ribonuclease H-like"/>
    <property type="match status" value="1"/>
</dbReference>
<evidence type="ECO:0000256" key="2">
    <source>
        <dbReference type="ARBA" id="ARBA00012417"/>
    </source>
</evidence>
<evidence type="ECO:0000256" key="1">
    <source>
        <dbReference type="ARBA" id="ARBA00007705"/>
    </source>
</evidence>
<keyword evidence="5" id="KW-0235">DNA replication</keyword>
<name>E6Q3U3_9ZZZZ</name>
<accession>E6Q3U3</accession>
<protein>
    <recommendedName>
        <fullName evidence="2">DNA-directed DNA polymerase</fullName>
        <ecNumber evidence="2">2.7.7.7</ecNumber>
    </recommendedName>
</protein>
<dbReference type="InterPro" id="IPR029060">
    <property type="entry name" value="PIN-like_dom_sf"/>
</dbReference>
<dbReference type="CDD" id="cd09859">
    <property type="entry name" value="PIN_53EXO"/>
    <property type="match status" value="1"/>
</dbReference>
<dbReference type="GO" id="GO:0006302">
    <property type="term" value="P:double-strand break repair"/>
    <property type="evidence" value="ECO:0007669"/>
    <property type="project" value="TreeGrafter"/>
</dbReference>
<dbReference type="SMART" id="SM00279">
    <property type="entry name" value="HhH2"/>
    <property type="match status" value="1"/>
</dbReference>
<dbReference type="InterPro" id="IPR020045">
    <property type="entry name" value="DNA_polI_H3TH"/>
</dbReference>
<dbReference type="SMART" id="SM00482">
    <property type="entry name" value="POLAc"/>
    <property type="match status" value="1"/>
</dbReference>
<evidence type="ECO:0000256" key="9">
    <source>
        <dbReference type="ARBA" id="ARBA00023204"/>
    </source>
</evidence>
<comment type="caution">
    <text evidence="13">The sequence shown here is derived from an EMBL/GenBank/DDBJ whole genome shotgun (WGS) entry which is preliminary data.</text>
</comment>
<dbReference type="PRINTS" id="PR00868">
    <property type="entry name" value="DNAPOLI"/>
</dbReference>
<dbReference type="InterPro" id="IPR043502">
    <property type="entry name" value="DNA/RNA_pol_sf"/>
</dbReference>
<dbReference type="NCBIfam" id="NF004397">
    <property type="entry name" value="PRK05755.1"/>
    <property type="match status" value="1"/>
</dbReference>
<dbReference type="InterPro" id="IPR012337">
    <property type="entry name" value="RNaseH-like_sf"/>
</dbReference>
<reference evidence="13" key="1">
    <citation type="submission" date="2009-10" db="EMBL/GenBank/DDBJ databases">
        <title>Diversity of trophic interactions inside an arsenic-rich microbial ecosystem.</title>
        <authorList>
            <person name="Bertin P.N."/>
            <person name="Heinrich-Salmeron A."/>
            <person name="Pelletier E."/>
            <person name="Goulhen-Chollet F."/>
            <person name="Arsene-Ploetze F."/>
            <person name="Gallien S."/>
            <person name="Calteau A."/>
            <person name="Vallenet D."/>
            <person name="Casiot C."/>
            <person name="Chane-Woon-Ming B."/>
            <person name="Giloteaux L."/>
            <person name="Barakat M."/>
            <person name="Bonnefoy V."/>
            <person name="Bruneel O."/>
            <person name="Chandler M."/>
            <person name="Cleiss J."/>
            <person name="Duran R."/>
            <person name="Elbaz-Poulichet F."/>
            <person name="Fonknechten N."/>
            <person name="Lauga B."/>
            <person name="Mornico D."/>
            <person name="Ortet P."/>
            <person name="Schaeffer C."/>
            <person name="Siguier P."/>
            <person name="Alexander Thil Smith A."/>
            <person name="Van Dorsselaer A."/>
            <person name="Weissenbach J."/>
            <person name="Medigue C."/>
            <person name="Le Paslier D."/>
        </authorList>
    </citation>
    <scope>NUCLEOTIDE SEQUENCE</scope>
</reference>
<keyword evidence="7" id="KW-0239">DNA-directed DNA polymerase</keyword>
<keyword evidence="3 13" id="KW-0808">Transferase</keyword>
<feature type="domain" description="5'-3' exonuclease" evidence="11">
    <location>
        <begin position="6"/>
        <end position="265"/>
    </location>
</feature>
<evidence type="ECO:0000256" key="6">
    <source>
        <dbReference type="ARBA" id="ARBA00022763"/>
    </source>
</evidence>
<evidence type="ECO:0000259" key="12">
    <source>
        <dbReference type="SMART" id="SM00482"/>
    </source>
</evidence>
<evidence type="ECO:0000256" key="8">
    <source>
        <dbReference type="ARBA" id="ARBA00023125"/>
    </source>
</evidence>
<dbReference type="Gene3D" id="3.30.70.370">
    <property type="match status" value="1"/>
</dbReference>
<sequence>MMAEQRRLLLLDTYGLVYRAFFALPPLTTVGGVPINAAYGFTTTLVKILENERPTHAIAAFDRGLPAHRMEMMPQYKAQREAMPDELRSQFALVRRVLEIFGIPIAELDGNEADDIIATLAAQAERAGAQTLVVTGDNDLLQIVDDATMVLATRRSVTDLVRYDRAAVRERYGLSPEQLADYRGLKGDPSDNLPGIPGIGEKTAIALMQAAGTLDALLADPSLAGKPRWEALVREYGEQARLCRDVSTVDRNLPVTLDWDVARLRPPDAARQYALYRELEFRTLLRKLEPPPPSDELPLMASLRAPDGAFRSYVAAVDPPDFVQLCGELHAMADAPRIALAIEGDALGASAASHAGLSFRLDTLRGEPVRSALEAALQGAGVVVGYDTKRIVRAFDAYGVRVPQFADDAMLAAHLLEPSRSCTDPAEAALLVLDEEPVRDAAVFADIAARVAQRANELLGEREQLALYREVELPLPPILARMEEAGIAIDAEALQAFSLELTANIATMAERVVAAAGEPVNIGSPQQLGRVLFEKLGIPGGKKNKTGWATGAEVLQPLAREYPICADILEWRELTKLKNTYVDVLPALRDPKDGRVHTVFNQTVTATGRLSSTNPNLQNIPVRAGIGRRIRRAFVASAPGRLLLSADYSQIELRLMAHLSGDEAMRRAFREGIDIHDFTAREIFGLAPGMPIESEQRRMAKVVNFGLLYGMSDFGLAARLEIDRTLARSITERYFARFPSVRAYIAKTLERGREDGYVSTILGRRRYMPALTSSNAMLRNAAEREATNAPLQGSAADLMKLAMIRVDRALRERGEDAVLLLQIHDELLIDVAAEARDRVAAIAREAMVHAMELSVPLDVSVKAGANWAETEGFDA</sequence>
<gene>
    <name evidence="13" type="primary">polA</name>
    <name evidence="13" type="ORF">CARN4_0847</name>
</gene>
<dbReference type="SUPFAM" id="SSF47807">
    <property type="entry name" value="5' to 3' exonuclease, C-terminal subdomain"/>
    <property type="match status" value="1"/>
</dbReference>
<feature type="domain" description="DNA-directed DNA polymerase family A palm" evidence="12">
    <location>
        <begin position="627"/>
        <end position="835"/>
    </location>
</feature>
<dbReference type="PANTHER" id="PTHR10133:SF27">
    <property type="entry name" value="DNA POLYMERASE NU"/>
    <property type="match status" value="1"/>
</dbReference>
<dbReference type="Gene3D" id="1.20.1060.10">
    <property type="entry name" value="Taq DNA Polymerase, Chain T, domain 4"/>
    <property type="match status" value="1"/>
</dbReference>
<evidence type="ECO:0000256" key="7">
    <source>
        <dbReference type="ARBA" id="ARBA00022932"/>
    </source>
</evidence>
<evidence type="ECO:0000256" key="10">
    <source>
        <dbReference type="ARBA" id="ARBA00049244"/>
    </source>
</evidence>
<dbReference type="GO" id="GO:0003677">
    <property type="term" value="F:DNA binding"/>
    <property type="evidence" value="ECO:0007669"/>
    <property type="project" value="UniProtKB-KW"/>
</dbReference>
<dbReference type="NCBIfam" id="TIGR00593">
    <property type="entry name" value="pola"/>
    <property type="match status" value="1"/>
</dbReference>
<proteinExistence type="inferred from homology"/>
<dbReference type="PANTHER" id="PTHR10133">
    <property type="entry name" value="DNA POLYMERASE I"/>
    <property type="match status" value="1"/>
</dbReference>
<dbReference type="Gene3D" id="3.30.420.10">
    <property type="entry name" value="Ribonuclease H-like superfamily/Ribonuclease H"/>
    <property type="match status" value="1"/>
</dbReference>
<dbReference type="FunFam" id="1.20.1060.10:FF:000001">
    <property type="entry name" value="DNA polymerase I"/>
    <property type="match status" value="1"/>
</dbReference>
<evidence type="ECO:0000256" key="4">
    <source>
        <dbReference type="ARBA" id="ARBA00022695"/>
    </source>
</evidence>
<dbReference type="CDD" id="cd08637">
    <property type="entry name" value="DNA_pol_A_pol_I_C"/>
    <property type="match status" value="1"/>
</dbReference>
<comment type="catalytic activity">
    <reaction evidence="10">
        <text>DNA(n) + a 2'-deoxyribonucleoside 5'-triphosphate = DNA(n+1) + diphosphate</text>
        <dbReference type="Rhea" id="RHEA:22508"/>
        <dbReference type="Rhea" id="RHEA-COMP:17339"/>
        <dbReference type="Rhea" id="RHEA-COMP:17340"/>
        <dbReference type="ChEBI" id="CHEBI:33019"/>
        <dbReference type="ChEBI" id="CHEBI:61560"/>
        <dbReference type="ChEBI" id="CHEBI:173112"/>
        <dbReference type="EC" id="2.7.7.7"/>
    </reaction>
</comment>
<dbReference type="InterPro" id="IPR036397">
    <property type="entry name" value="RNaseH_sf"/>
</dbReference>
<dbReference type="PROSITE" id="PS00447">
    <property type="entry name" value="DNA_POLYMERASE_A"/>
    <property type="match status" value="1"/>
</dbReference>
<dbReference type="InterPro" id="IPR018320">
    <property type="entry name" value="DNA_polymerase_1"/>
</dbReference>
<keyword evidence="8" id="KW-0238">DNA-binding</keyword>
<keyword evidence="4 13" id="KW-0548">Nucleotidyltransferase</keyword>
<evidence type="ECO:0000256" key="3">
    <source>
        <dbReference type="ARBA" id="ARBA00022679"/>
    </source>
</evidence>
<evidence type="ECO:0000256" key="5">
    <source>
        <dbReference type="ARBA" id="ARBA00022705"/>
    </source>
</evidence>
<keyword evidence="9" id="KW-0234">DNA repair</keyword>
<dbReference type="SUPFAM" id="SSF88723">
    <property type="entry name" value="PIN domain-like"/>
    <property type="match status" value="1"/>
</dbReference>
<dbReference type="AlphaFoldDB" id="E6Q3U3"/>
<dbReference type="GO" id="GO:0003887">
    <property type="term" value="F:DNA-directed DNA polymerase activity"/>
    <property type="evidence" value="ECO:0007669"/>
    <property type="project" value="UniProtKB-KW"/>
</dbReference>
<dbReference type="CDD" id="cd09898">
    <property type="entry name" value="H3TH_53EXO"/>
    <property type="match status" value="1"/>
</dbReference>
<dbReference type="Pfam" id="PF02739">
    <property type="entry name" value="5_3_exonuc_N"/>
    <property type="match status" value="1"/>
</dbReference>
<organism evidence="13">
    <name type="scientific">mine drainage metagenome</name>
    <dbReference type="NCBI Taxonomy" id="410659"/>
    <lineage>
        <taxon>unclassified sequences</taxon>
        <taxon>metagenomes</taxon>
        <taxon>ecological metagenomes</taxon>
    </lineage>
</organism>
<dbReference type="SMART" id="SM00475">
    <property type="entry name" value="53EXOc"/>
    <property type="match status" value="1"/>
</dbReference>
<keyword evidence="6" id="KW-0227">DNA damage</keyword>
<dbReference type="InterPro" id="IPR002298">
    <property type="entry name" value="DNA_polymerase_A"/>
</dbReference>
<dbReference type="Pfam" id="PF01367">
    <property type="entry name" value="5_3_exonuc"/>
    <property type="match status" value="1"/>
</dbReference>
<evidence type="ECO:0000313" key="13">
    <source>
        <dbReference type="EMBL" id="CBI01854.1"/>
    </source>
</evidence>
<dbReference type="FunFam" id="1.10.150.20:FF:000002">
    <property type="entry name" value="DNA polymerase I"/>
    <property type="match status" value="1"/>
</dbReference>
<dbReference type="Gene3D" id="1.10.150.20">
    <property type="entry name" value="5' to 3' exonuclease, C-terminal subdomain"/>
    <property type="match status" value="2"/>
</dbReference>